<dbReference type="InterPro" id="IPR017452">
    <property type="entry name" value="GPCR_Rhodpsn_7TM"/>
</dbReference>
<evidence type="ECO:0000256" key="8">
    <source>
        <dbReference type="RuleBase" id="RU000688"/>
    </source>
</evidence>
<organism evidence="11 12">
    <name type="scientific">Pocillopora meandrina</name>
    <dbReference type="NCBI Taxonomy" id="46732"/>
    <lineage>
        <taxon>Eukaryota</taxon>
        <taxon>Metazoa</taxon>
        <taxon>Cnidaria</taxon>
        <taxon>Anthozoa</taxon>
        <taxon>Hexacorallia</taxon>
        <taxon>Scleractinia</taxon>
        <taxon>Astrocoeniina</taxon>
        <taxon>Pocilloporidae</taxon>
        <taxon>Pocillopora</taxon>
    </lineage>
</organism>
<gene>
    <name evidence="11" type="ORF">PMEA_00001940</name>
</gene>
<comment type="caution">
    <text evidence="11">The sequence shown here is derived from an EMBL/GenBank/DDBJ whole genome shotgun (WGS) entry which is preliminary data.</text>
</comment>
<evidence type="ECO:0000256" key="9">
    <source>
        <dbReference type="SAM" id="Phobius"/>
    </source>
</evidence>
<keyword evidence="5 9" id="KW-0472">Membrane</keyword>
<keyword evidence="7 8" id="KW-0807">Transducer</keyword>
<sequence>LQFSLPTTIILATAILFSFVMSVIGNSLSLVICIIAKQQSMKTSTNCLILNLAVCDIFITVLLTPNFIKIVFLGGKWFGGVLGSFTCKMLEYGNSVTLYCSLLNLVAIAIDRCLAVTRPLSYKLSSKRLVKISIPVMWLISFSLPIGSLSNTQLYYEGDMRPRCEELRDQGSLDFYIMVATLTSSFIAIITLYSVISYRLCRRNIPGEIPSNQKDLVIRTARKVTILMISIVFVFFVSWTPAFAFHIILEFGNAGPTFGEVLTQYPLLFAISYWLICNNSTFNPLLTIDLQFSLPTTIIFATAILYSFVMSVIGNSLVICIIVKQQSIKTSTNCLILNLAVCDILTTVLLTPVFIQIFFLRGKWFGGVMGSFTCKFVEYGNSVTLYCSLLNLVAIAIDRCLAVTRPLSYKLSSKWMVKISTPVMWLISFSLPIRSLSNTQLIYFDGDVWPRCEEIGERGSLDFYIMVATLTSSFIAIITLYSVISYRLWRRDIPGEMPSNQKELVIRTARKVTILMISIVVVFFVSWAPAFAFLLILEFGNAGPTIGEVLMQYPSLFATSFWLICNNSAFNPLLYFIFIESFRQGLRSACSRCRVTRFSPQERRFKPGQELTRIRPTLDIINKEEGNIELTAYSGHNL</sequence>
<evidence type="ECO:0000256" key="2">
    <source>
        <dbReference type="ARBA" id="ARBA00022692"/>
    </source>
</evidence>
<feature type="transmembrane region" description="Helical" evidence="9">
    <location>
        <begin position="423"/>
        <end position="443"/>
    </location>
</feature>
<evidence type="ECO:0000259" key="10">
    <source>
        <dbReference type="PROSITE" id="PS50262"/>
    </source>
</evidence>
<comment type="similarity">
    <text evidence="8">Belongs to the G-protein coupled receptor 1 family.</text>
</comment>
<evidence type="ECO:0000256" key="1">
    <source>
        <dbReference type="ARBA" id="ARBA00004141"/>
    </source>
</evidence>
<evidence type="ECO:0000256" key="5">
    <source>
        <dbReference type="ARBA" id="ARBA00023136"/>
    </source>
</evidence>
<name>A0AAU9W7Y1_9CNID</name>
<protein>
    <recommendedName>
        <fullName evidence="10">G-protein coupled receptors family 1 profile domain-containing protein</fullName>
    </recommendedName>
</protein>
<dbReference type="PROSITE" id="PS00237">
    <property type="entry name" value="G_PROTEIN_RECEP_F1_1"/>
    <property type="match status" value="2"/>
</dbReference>
<dbReference type="InterPro" id="IPR000276">
    <property type="entry name" value="GPCR_Rhodpsn"/>
</dbReference>
<comment type="subcellular location">
    <subcellularLocation>
        <location evidence="1">Membrane</location>
        <topology evidence="1">Multi-pass membrane protein</topology>
    </subcellularLocation>
</comment>
<feature type="non-terminal residue" evidence="11">
    <location>
        <position position="1"/>
    </location>
</feature>
<proteinExistence type="inferred from homology"/>
<evidence type="ECO:0000256" key="6">
    <source>
        <dbReference type="ARBA" id="ARBA00023170"/>
    </source>
</evidence>
<feature type="transmembrane region" description="Helical" evidence="9">
    <location>
        <begin position="512"/>
        <end position="536"/>
    </location>
</feature>
<dbReference type="Gene3D" id="1.20.1070.10">
    <property type="entry name" value="Rhodopsin 7-helix transmembrane proteins"/>
    <property type="match status" value="2"/>
</dbReference>
<evidence type="ECO:0000313" key="11">
    <source>
        <dbReference type="EMBL" id="CAH3107274.1"/>
    </source>
</evidence>
<keyword evidence="6 8" id="KW-0675">Receptor</keyword>
<keyword evidence="4 8" id="KW-0297">G-protein coupled receptor</keyword>
<dbReference type="SUPFAM" id="SSF81321">
    <property type="entry name" value="Family A G protein-coupled receptor-like"/>
    <property type="match status" value="2"/>
</dbReference>
<dbReference type="PANTHER" id="PTHR45695:SF9">
    <property type="entry name" value="LEUCOKININ RECEPTOR"/>
    <property type="match status" value="1"/>
</dbReference>
<accession>A0AAU9W7Y1</accession>
<feature type="domain" description="G-protein coupled receptors family 1 profile" evidence="10">
    <location>
        <begin position="314"/>
        <end position="575"/>
    </location>
</feature>
<dbReference type="CDD" id="cd00637">
    <property type="entry name" value="7tm_classA_rhodopsin-like"/>
    <property type="match status" value="2"/>
</dbReference>
<feature type="transmembrane region" description="Helical" evidence="9">
    <location>
        <begin position="12"/>
        <end position="36"/>
    </location>
</feature>
<feature type="transmembrane region" description="Helical" evidence="9">
    <location>
        <begin position="136"/>
        <end position="155"/>
    </location>
</feature>
<feature type="domain" description="G-protein coupled receptors family 1 profile" evidence="10">
    <location>
        <begin position="25"/>
        <end position="287"/>
    </location>
</feature>
<feature type="transmembrane region" description="Helical" evidence="9">
    <location>
        <begin position="48"/>
        <end position="72"/>
    </location>
</feature>
<dbReference type="Proteomes" id="UP001159428">
    <property type="component" value="Unassembled WGS sequence"/>
</dbReference>
<feature type="transmembrane region" description="Helical" evidence="9">
    <location>
        <begin position="224"/>
        <end position="249"/>
    </location>
</feature>
<keyword evidence="2 8" id="KW-0812">Transmembrane</keyword>
<dbReference type="AlphaFoldDB" id="A0AAU9W7Y1"/>
<dbReference type="PROSITE" id="PS50262">
    <property type="entry name" value="G_PROTEIN_RECEP_F1_2"/>
    <property type="match status" value="2"/>
</dbReference>
<feature type="transmembrane region" description="Helical" evidence="9">
    <location>
        <begin position="298"/>
        <end position="323"/>
    </location>
</feature>
<dbReference type="EMBL" id="CALNXJ010000010">
    <property type="protein sequence ID" value="CAH3107274.1"/>
    <property type="molecule type" value="Genomic_DNA"/>
</dbReference>
<dbReference type="PRINTS" id="PR00237">
    <property type="entry name" value="GPCRRHODOPSN"/>
</dbReference>
<dbReference type="PANTHER" id="PTHR45695">
    <property type="entry name" value="LEUCOKININ RECEPTOR-RELATED"/>
    <property type="match status" value="1"/>
</dbReference>
<keyword evidence="3 9" id="KW-1133">Transmembrane helix</keyword>
<dbReference type="GO" id="GO:0004930">
    <property type="term" value="F:G protein-coupled receptor activity"/>
    <property type="evidence" value="ECO:0007669"/>
    <property type="project" value="UniProtKB-KW"/>
</dbReference>
<evidence type="ECO:0000256" key="4">
    <source>
        <dbReference type="ARBA" id="ARBA00023040"/>
    </source>
</evidence>
<feature type="transmembrane region" description="Helical" evidence="9">
    <location>
        <begin position="335"/>
        <end position="359"/>
    </location>
</feature>
<feature type="transmembrane region" description="Helical" evidence="9">
    <location>
        <begin position="175"/>
        <end position="196"/>
    </location>
</feature>
<dbReference type="SMART" id="SM01381">
    <property type="entry name" value="7TM_GPCR_Srsx"/>
    <property type="match status" value="1"/>
</dbReference>
<keyword evidence="12" id="KW-1185">Reference proteome</keyword>
<feature type="transmembrane region" description="Helical" evidence="9">
    <location>
        <begin position="92"/>
        <end position="115"/>
    </location>
</feature>
<dbReference type="GO" id="GO:0005886">
    <property type="term" value="C:plasma membrane"/>
    <property type="evidence" value="ECO:0007669"/>
    <property type="project" value="TreeGrafter"/>
</dbReference>
<feature type="transmembrane region" description="Helical" evidence="9">
    <location>
        <begin position="556"/>
        <end position="578"/>
    </location>
</feature>
<reference evidence="11 12" key="1">
    <citation type="submission" date="2022-05" db="EMBL/GenBank/DDBJ databases">
        <authorList>
            <consortium name="Genoscope - CEA"/>
            <person name="William W."/>
        </authorList>
    </citation>
    <scope>NUCLEOTIDE SEQUENCE [LARGE SCALE GENOMIC DNA]</scope>
</reference>
<dbReference type="Pfam" id="PF00001">
    <property type="entry name" value="7tm_1"/>
    <property type="match status" value="2"/>
</dbReference>
<feature type="transmembrane region" description="Helical" evidence="9">
    <location>
        <begin position="379"/>
        <end position="402"/>
    </location>
</feature>
<evidence type="ECO:0000256" key="3">
    <source>
        <dbReference type="ARBA" id="ARBA00022989"/>
    </source>
</evidence>
<evidence type="ECO:0000313" key="12">
    <source>
        <dbReference type="Proteomes" id="UP001159428"/>
    </source>
</evidence>
<evidence type="ECO:0000256" key="7">
    <source>
        <dbReference type="ARBA" id="ARBA00023224"/>
    </source>
</evidence>
<feature type="transmembrane region" description="Helical" evidence="9">
    <location>
        <begin position="463"/>
        <end position="484"/>
    </location>
</feature>